<evidence type="ECO:0000313" key="3">
    <source>
        <dbReference type="Proteomes" id="UP000001861"/>
    </source>
</evidence>
<accession>A8P817</accession>
<dbReference type="AlphaFoldDB" id="A8P817"/>
<reference evidence="2 3" key="1">
    <citation type="journal article" date="2010" name="Proc. Natl. Acad. Sci. U.S.A.">
        <title>Insights into evolution of multicellular fungi from the assembled chromosomes of the mushroom Coprinopsis cinerea (Coprinus cinereus).</title>
        <authorList>
            <person name="Stajich J.E."/>
            <person name="Wilke S.K."/>
            <person name="Ahren D."/>
            <person name="Au C.H."/>
            <person name="Birren B.W."/>
            <person name="Borodovsky M."/>
            <person name="Burns C."/>
            <person name="Canback B."/>
            <person name="Casselton L.A."/>
            <person name="Cheng C.K."/>
            <person name="Deng J."/>
            <person name="Dietrich F.S."/>
            <person name="Fargo D.C."/>
            <person name="Farman M.L."/>
            <person name="Gathman A.C."/>
            <person name="Goldberg J."/>
            <person name="Guigo R."/>
            <person name="Hoegger P.J."/>
            <person name="Hooker J.B."/>
            <person name="Huggins A."/>
            <person name="James T.Y."/>
            <person name="Kamada T."/>
            <person name="Kilaru S."/>
            <person name="Kodira C."/>
            <person name="Kues U."/>
            <person name="Kupfer D."/>
            <person name="Kwan H.S."/>
            <person name="Lomsadze A."/>
            <person name="Li W."/>
            <person name="Lilly W.W."/>
            <person name="Ma L.J."/>
            <person name="Mackey A.J."/>
            <person name="Manning G."/>
            <person name="Martin F."/>
            <person name="Muraguchi H."/>
            <person name="Natvig D.O."/>
            <person name="Palmerini H."/>
            <person name="Ramesh M.A."/>
            <person name="Rehmeyer C.J."/>
            <person name="Roe B.A."/>
            <person name="Shenoy N."/>
            <person name="Stanke M."/>
            <person name="Ter-Hovhannisyan V."/>
            <person name="Tunlid A."/>
            <person name="Velagapudi R."/>
            <person name="Vision T.J."/>
            <person name="Zeng Q."/>
            <person name="Zolan M.E."/>
            <person name="Pukkila P.J."/>
        </authorList>
    </citation>
    <scope>NUCLEOTIDE SEQUENCE [LARGE SCALE GENOMIC DNA]</scope>
    <source>
        <strain evidence="3">Okayama-7 / 130 / ATCC MYA-4618 / FGSC 9003</strain>
    </source>
</reference>
<dbReference type="InParanoid" id="A8P817"/>
<dbReference type="Proteomes" id="UP000001861">
    <property type="component" value="Unassembled WGS sequence"/>
</dbReference>
<dbReference type="OMA" id="CEDGVGM"/>
<dbReference type="OrthoDB" id="3012286at2759"/>
<proteinExistence type="predicted"/>
<name>A8P817_COPC7</name>
<dbReference type="VEuPathDB" id="FungiDB:CC1G_06692"/>
<dbReference type="EMBL" id="AACS02000005">
    <property type="protein sequence ID" value="EAU82382.1"/>
    <property type="molecule type" value="Genomic_DNA"/>
</dbReference>
<dbReference type="GeneID" id="6016093"/>
<keyword evidence="3" id="KW-1185">Reference proteome</keyword>
<sequence>MKFTTSLFAIFLTLGVAQAALNGPCNIPGVGPGTCLHTSTCANGGGGSFSGYCPNDPADVRCCFKRCPTSLGSGRCRPVASCPSGRTLTGYCPGPATVRCCLPS</sequence>
<dbReference type="RefSeq" id="XP_001839479.1">
    <property type="nucleotide sequence ID" value="XM_001839427.1"/>
</dbReference>
<evidence type="ECO:0000313" key="2">
    <source>
        <dbReference type="EMBL" id="EAU82382.1"/>
    </source>
</evidence>
<feature type="chain" id="PRO_5002725062" evidence="1">
    <location>
        <begin position="20"/>
        <end position="104"/>
    </location>
</feature>
<dbReference type="KEGG" id="cci:CC1G_06692"/>
<protein>
    <submittedName>
        <fullName evidence="2">Uncharacterized protein</fullName>
    </submittedName>
</protein>
<evidence type="ECO:0000256" key="1">
    <source>
        <dbReference type="SAM" id="SignalP"/>
    </source>
</evidence>
<feature type="signal peptide" evidence="1">
    <location>
        <begin position="1"/>
        <end position="19"/>
    </location>
</feature>
<keyword evidence="1" id="KW-0732">Signal</keyword>
<comment type="caution">
    <text evidence="2">The sequence shown here is derived from an EMBL/GenBank/DDBJ whole genome shotgun (WGS) entry which is preliminary data.</text>
</comment>
<gene>
    <name evidence="2" type="ORF">CC1G_06692</name>
</gene>
<organism evidence="2 3">
    <name type="scientific">Coprinopsis cinerea (strain Okayama-7 / 130 / ATCC MYA-4618 / FGSC 9003)</name>
    <name type="common">Inky cap fungus</name>
    <name type="synonym">Hormographiella aspergillata</name>
    <dbReference type="NCBI Taxonomy" id="240176"/>
    <lineage>
        <taxon>Eukaryota</taxon>
        <taxon>Fungi</taxon>
        <taxon>Dikarya</taxon>
        <taxon>Basidiomycota</taxon>
        <taxon>Agaricomycotina</taxon>
        <taxon>Agaricomycetes</taxon>
        <taxon>Agaricomycetidae</taxon>
        <taxon>Agaricales</taxon>
        <taxon>Agaricineae</taxon>
        <taxon>Psathyrellaceae</taxon>
        <taxon>Coprinopsis</taxon>
    </lineage>
</organism>